<dbReference type="Ensembl" id="ENSANAT00000027695.1">
    <property type="protein sequence ID" value="ENSANAP00000009900.1"/>
    <property type="gene ID" value="ENSANAG00000022936.1"/>
</dbReference>
<sequence>MVILPKVVYRFNAVAIKLPMIVFTELEKNTLNFIWNQKRAHIAKTILRKKNKAGGITLPDFKLHYKATVIKTAWYWYQNKDIDQRNRTEASEAMPHICNHLIFNKPDKNKQWGKDSLFNKWFMCRKQKLDPFLTLYTKINSRWIKDLNIRPNTIKTLEENLGKTIQDIDIGKDFMTKTPKALATKAKIDKWGLIKLQSFCTAKEIIIRVNRQPTEWEKIFAIYPSDKGLISRIYKELKQIYKNKTNKPIQKCSKVGEGHEQTLFKRRHI</sequence>
<accession>A0A2K5CMH0</accession>
<dbReference type="Proteomes" id="UP000233020">
    <property type="component" value="Unplaced"/>
</dbReference>
<reference evidence="1" key="2">
    <citation type="submission" date="2025-09" db="UniProtKB">
        <authorList>
            <consortium name="Ensembl"/>
        </authorList>
    </citation>
    <scope>IDENTIFICATION</scope>
</reference>
<name>A0A2K5CMH0_AOTNA</name>
<dbReference type="GeneTree" id="ENSGT01100000263509"/>
<dbReference type="AlphaFoldDB" id="A0A2K5CMH0"/>
<dbReference type="OMA" id="EAMPHIC"/>
<dbReference type="PANTHER" id="PTHR19446">
    <property type="entry name" value="REVERSE TRANSCRIPTASES"/>
    <property type="match status" value="1"/>
</dbReference>
<organism evidence="1 2">
    <name type="scientific">Aotus nancymaae</name>
    <name type="common">Ma's night monkey</name>
    <dbReference type="NCBI Taxonomy" id="37293"/>
    <lineage>
        <taxon>Eukaryota</taxon>
        <taxon>Metazoa</taxon>
        <taxon>Chordata</taxon>
        <taxon>Craniata</taxon>
        <taxon>Vertebrata</taxon>
        <taxon>Euteleostomi</taxon>
        <taxon>Mammalia</taxon>
        <taxon>Eutheria</taxon>
        <taxon>Euarchontoglires</taxon>
        <taxon>Primates</taxon>
        <taxon>Haplorrhini</taxon>
        <taxon>Platyrrhini</taxon>
        <taxon>Aotidae</taxon>
        <taxon>Aotus</taxon>
    </lineage>
</organism>
<evidence type="ECO:0000313" key="1">
    <source>
        <dbReference type="Ensembl" id="ENSANAP00000009900.1"/>
    </source>
</evidence>
<keyword evidence="2" id="KW-1185">Reference proteome</keyword>
<dbReference type="STRING" id="37293.ENSANAP00000009900"/>
<proteinExistence type="predicted"/>
<evidence type="ECO:0000313" key="2">
    <source>
        <dbReference type="Proteomes" id="UP000233020"/>
    </source>
</evidence>
<protein>
    <submittedName>
        <fullName evidence="1">Uncharacterized protein</fullName>
    </submittedName>
</protein>
<reference evidence="1" key="1">
    <citation type="submission" date="2025-08" db="UniProtKB">
        <authorList>
            <consortium name="Ensembl"/>
        </authorList>
    </citation>
    <scope>IDENTIFICATION</scope>
</reference>